<dbReference type="Proteomes" id="UP001296706">
    <property type="component" value="Unassembled WGS sequence"/>
</dbReference>
<dbReference type="Pfam" id="PF12098">
    <property type="entry name" value="DUF3574"/>
    <property type="match status" value="1"/>
</dbReference>
<comment type="caution">
    <text evidence="2">The sequence shown here is derived from an EMBL/GenBank/DDBJ whole genome shotgun (WGS) entry which is preliminary data.</text>
</comment>
<feature type="chain" id="PRO_5046285302" evidence="1">
    <location>
        <begin position="18"/>
        <end position="129"/>
    </location>
</feature>
<keyword evidence="1" id="KW-0732">Signal</keyword>
<organism evidence="2 3">
    <name type="scientific">Pseudonocardia xinjiangensis</name>
    <dbReference type="NCBI Taxonomy" id="75289"/>
    <lineage>
        <taxon>Bacteria</taxon>
        <taxon>Bacillati</taxon>
        <taxon>Actinomycetota</taxon>
        <taxon>Actinomycetes</taxon>
        <taxon>Pseudonocardiales</taxon>
        <taxon>Pseudonocardiaceae</taxon>
        <taxon>Pseudonocardia</taxon>
    </lineage>
</organism>
<name>A0ABX1REM8_9PSEU</name>
<proteinExistence type="predicted"/>
<reference evidence="2 3" key="1">
    <citation type="submission" date="2020-04" db="EMBL/GenBank/DDBJ databases">
        <authorList>
            <person name="Klaysubun C."/>
            <person name="Duangmal K."/>
            <person name="Lipun K."/>
        </authorList>
    </citation>
    <scope>NUCLEOTIDE SEQUENCE [LARGE SCALE GENOMIC DNA]</scope>
    <source>
        <strain evidence="2 3">JCM 11839</strain>
    </source>
</reference>
<keyword evidence="3" id="KW-1185">Reference proteome</keyword>
<evidence type="ECO:0000256" key="1">
    <source>
        <dbReference type="SAM" id="SignalP"/>
    </source>
</evidence>
<sequence length="129" mass="14163">MMVAAVMMLGTSGTALAATPTPGSRSWEADTRTDLFFGGTRADGSAITSAEFERFLDADVTPAFPEGLTWLPVHGQWMGGKQASYLLILLYPESNEQADRNIEKIRTDYKHQFGQMSVLRADSTDHVSF</sequence>
<gene>
    <name evidence="2" type="ORF">HF577_17410</name>
</gene>
<dbReference type="InterPro" id="IPR021957">
    <property type="entry name" value="DUF3574"/>
</dbReference>
<evidence type="ECO:0000313" key="2">
    <source>
        <dbReference type="EMBL" id="NMH78856.1"/>
    </source>
</evidence>
<accession>A0ABX1REM8</accession>
<dbReference type="EMBL" id="JAAXKY010000053">
    <property type="protein sequence ID" value="NMH78856.1"/>
    <property type="molecule type" value="Genomic_DNA"/>
</dbReference>
<evidence type="ECO:0000313" key="3">
    <source>
        <dbReference type="Proteomes" id="UP001296706"/>
    </source>
</evidence>
<feature type="signal peptide" evidence="1">
    <location>
        <begin position="1"/>
        <end position="17"/>
    </location>
</feature>
<protein>
    <submittedName>
        <fullName evidence="2">DUF3574 domain-containing protein</fullName>
    </submittedName>
</protein>